<evidence type="ECO:0000313" key="1">
    <source>
        <dbReference type="EMBL" id="KAI3788472.1"/>
    </source>
</evidence>
<accession>A0ACB9H0G8</accession>
<gene>
    <name evidence="1" type="ORF">L2E82_01240</name>
</gene>
<dbReference type="Proteomes" id="UP001055811">
    <property type="component" value="Linkage Group LG01"/>
</dbReference>
<organism evidence="1 2">
    <name type="scientific">Cichorium intybus</name>
    <name type="common">Chicory</name>
    <dbReference type="NCBI Taxonomy" id="13427"/>
    <lineage>
        <taxon>Eukaryota</taxon>
        <taxon>Viridiplantae</taxon>
        <taxon>Streptophyta</taxon>
        <taxon>Embryophyta</taxon>
        <taxon>Tracheophyta</taxon>
        <taxon>Spermatophyta</taxon>
        <taxon>Magnoliopsida</taxon>
        <taxon>eudicotyledons</taxon>
        <taxon>Gunneridae</taxon>
        <taxon>Pentapetalae</taxon>
        <taxon>asterids</taxon>
        <taxon>campanulids</taxon>
        <taxon>Asterales</taxon>
        <taxon>Asteraceae</taxon>
        <taxon>Cichorioideae</taxon>
        <taxon>Cichorieae</taxon>
        <taxon>Cichoriinae</taxon>
        <taxon>Cichorium</taxon>
    </lineage>
</organism>
<evidence type="ECO:0000313" key="2">
    <source>
        <dbReference type="Proteomes" id="UP001055811"/>
    </source>
</evidence>
<comment type="caution">
    <text evidence="1">The sequence shown here is derived from an EMBL/GenBank/DDBJ whole genome shotgun (WGS) entry which is preliminary data.</text>
</comment>
<reference evidence="2" key="1">
    <citation type="journal article" date="2022" name="Mol. Ecol. Resour.">
        <title>The genomes of chicory, endive, great burdock and yacon provide insights into Asteraceae palaeo-polyploidization history and plant inulin production.</title>
        <authorList>
            <person name="Fan W."/>
            <person name="Wang S."/>
            <person name="Wang H."/>
            <person name="Wang A."/>
            <person name="Jiang F."/>
            <person name="Liu H."/>
            <person name="Zhao H."/>
            <person name="Xu D."/>
            <person name="Zhang Y."/>
        </authorList>
    </citation>
    <scope>NUCLEOTIDE SEQUENCE [LARGE SCALE GENOMIC DNA]</scope>
    <source>
        <strain evidence="2">cv. Punajuju</strain>
    </source>
</reference>
<dbReference type="EMBL" id="CM042009">
    <property type="protein sequence ID" value="KAI3788472.1"/>
    <property type="molecule type" value="Genomic_DNA"/>
</dbReference>
<proteinExistence type="predicted"/>
<reference evidence="1 2" key="2">
    <citation type="journal article" date="2022" name="Mol. Ecol. Resour.">
        <title>The genomes of chicory, endive, great burdock and yacon provide insights into Asteraceae paleo-polyploidization history and plant inulin production.</title>
        <authorList>
            <person name="Fan W."/>
            <person name="Wang S."/>
            <person name="Wang H."/>
            <person name="Wang A."/>
            <person name="Jiang F."/>
            <person name="Liu H."/>
            <person name="Zhao H."/>
            <person name="Xu D."/>
            <person name="Zhang Y."/>
        </authorList>
    </citation>
    <scope>NUCLEOTIDE SEQUENCE [LARGE SCALE GENOMIC DNA]</scope>
    <source>
        <strain evidence="2">cv. Punajuju</strain>
        <tissue evidence="1">Leaves</tissue>
    </source>
</reference>
<sequence>MAFLVNPYIYQRPLIFLITFILTIISVLPSINPMKFSLVLLFASFIFLHGTTGEILCEDLTKNNCSFAISSSGKRCVLEDFEDKKGKVEYQCRTSEVVVEILSEYIETDLCVSACGVDRNATGISSDTLLDKKSIVTLCSPACYQKCPNIIDLHSNLALGEGVSLPDLCEQQRSDPDCNMIDLLSSSAANGPIGSGTHRLFSAAPAPFSF</sequence>
<protein>
    <submittedName>
        <fullName evidence="1">Uncharacterized protein</fullName>
    </submittedName>
</protein>
<name>A0ACB9H0G8_CICIN</name>
<keyword evidence="2" id="KW-1185">Reference proteome</keyword>